<keyword evidence="2" id="KW-1185">Reference proteome</keyword>
<dbReference type="AlphaFoldDB" id="A0AA88HN20"/>
<gene>
    <name evidence="1" type="ORF">QYM36_014332</name>
</gene>
<name>A0AA88HN20_ARTSF</name>
<accession>A0AA88HN20</accession>
<organism evidence="1 2">
    <name type="scientific">Artemia franciscana</name>
    <name type="common">Brine shrimp</name>
    <name type="synonym">Artemia sanfranciscana</name>
    <dbReference type="NCBI Taxonomy" id="6661"/>
    <lineage>
        <taxon>Eukaryota</taxon>
        <taxon>Metazoa</taxon>
        <taxon>Ecdysozoa</taxon>
        <taxon>Arthropoda</taxon>
        <taxon>Crustacea</taxon>
        <taxon>Branchiopoda</taxon>
        <taxon>Anostraca</taxon>
        <taxon>Artemiidae</taxon>
        <taxon>Artemia</taxon>
    </lineage>
</organism>
<comment type="caution">
    <text evidence="1">The sequence shown here is derived from an EMBL/GenBank/DDBJ whole genome shotgun (WGS) entry which is preliminary data.</text>
</comment>
<evidence type="ECO:0000313" key="1">
    <source>
        <dbReference type="EMBL" id="KAK2708691.1"/>
    </source>
</evidence>
<evidence type="ECO:0000313" key="2">
    <source>
        <dbReference type="Proteomes" id="UP001187531"/>
    </source>
</evidence>
<proteinExistence type="predicted"/>
<dbReference type="Gene3D" id="1.20.58.60">
    <property type="match status" value="1"/>
</dbReference>
<dbReference type="EMBL" id="JAVRJZ010000018">
    <property type="protein sequence ID" value="KAK2708691.1"/>
    <property type="molecule type" value="Genomic_DNA"/>
</dbReference>
<dbReference type="SUPFAM" id="SSF46966">
    <property type="entry name" value="Spectrin repeat"/>
    <property type="match status" value="2"/>
</dbReference>
<sequence>MDKMKIQADLLEKSKEFQELCDHLKSWLPAKDKMMGVLCPAASDPPAWKLCKKFADDCDDLSIVKGDVEEALKHVDALQDRLKALWPLLAEVDAVGNELCHIISDTGSVVDVTAKIQQRCEDRLSSHDALGDTGRDSKILERMKAILEETKGLDQKLVALDGTAQALVYGAHKHGSNVYHIGGQAEAIRGRYADLHQPLEERCAALEVTFGAAAQFSLFERERKLDEGLLQSRKFREALDSLAKWLSDTKKKPSADYKVVKAQLQEQKLLKKRLFDGQHSMSALF</sequence>
<reference evidence="1" key="1">
    <citation type="submission" date="2023-07" db="EMBL/GenBank/DDBJ databases">
        <title>Chromosome-level genome assembly of Artemia franciscana.</title>
        <authorList>
            <person name="Jo E."/>
        </authorList>
    </citation>
    <scope>NUCLEOTIDE SEQUENCE</scope>
    <source>
        <tissue evidence="1">Whole body</tissue>
    </source>
</reference>
<protein>
    <submittedName>
        <fullName evidence="1">Uncharacterized protein</fullName>
    </submittedName>
</protein>
<dbReference type="Proteomes" id="UP001187531">
    <property type="component" value="Unassembled WGS sequence"/>
</dbReference>